<gene>
    <name evidence="1" type="ORF">I553_0618</name>
</gene>
<comment type="caution">
    <text evidence="1">The sequence shown here is derived from an EMBL/GenBank/DDBJ whole genome shotgun (WGS) entry which is preliminary data.</text>
</comment>
<evidence type="ECO:0000313" key="1">
    <source>
        <dbReference type="EMBL" id="EUA07068.1"/>
    </source>
</evidence>
<dbReference type="EMBL" id="JAOB01000093">
    <property type="protein sequence ID" value="EUA07068.1"/>
    <property type="molecule type" value="Genomic_DNA"/>
</dbReference>
<organism evidence="1">
    <name type="scientific">Mycobacterium xenopi 4042</name>
    <dbReference type="NCBI Taxonomy" id="1299334"/>
    <lineage>
        <taxon>Bacteria</taxon>
        <taxon>Bacillati</taxon>
        <taxon>Actinomycetota</taxon>
        <taxon>Actinomycetes</taxon>
        <taxon>Mycobacteriales</taxon>
        <taxon>Mycobacteriaceae</taxon>
        <taxon>Mycobacterium</taxon>
    </lineage>
</organism>
<accession>X7YKL1</accession>
<reference evidence="1" key="1">
    <citation type="submission" date="2014-01" db="EMBL/GenBank/DDBJ databases">
        <authorList>
            <person name="Brown-Elliot B."/>
            <person name="Wallace R."/>
            <person name="Lenaerts A."/>
            <person name="Ordway D."/>
            <person name="DeGroote M.A."/>
            <person name="Parker T."/>
            <person name="Sizemore C."/>
            <person name="Tallon L.J."/>
            <person name="Sadzewicz L.K."/>
            <person name="Sengamalay N."/>
            <person name="Fraser C.M."/>
            <person name="Hine E."/>
            <person name="Shefchek K.A."/>
            <person name="Das S.P."/>
            <person name="Tettelin H."/>
        </authorList>
    </citation>
    <scope>NUCLEOTIDE SEQUENCE [LARGE SCALE GENOMIC DNA]</scope>
    <source>
        <strain evidence="1">4042</strain>
    </source>
</reference>
<sequence>MATDNAAARQRISISAAPLGVRTAATDPVRGRRTRAHARRMAGAWLPAGGHHRGRMRGSCAPAAAASARRCVDHDGPVLRRA</sequence>
<name>X7YKL1_MYCXE</name>
<proteinExistence type="predicted"/>
<protein>
    <submittedName>
        <fullName evidence="1">Uncharacterized protein</fullName>
    </submittedName>
</protein>
<dbReference type="AlphaFoldDB" id="X7YKL1"/>